<dbReference type="EMBL" id="JBBNAF010000003">
    <property type="protein sequence ID" value="KAK9160958.1"/>
    <property type="molecule type" value="Genomic_DNA"/>
</dbReference>
<accession>A0AAP0PYJ9</accession>
<keyword evidence="3" id="KW-1185">Reference proteome</keyword>
<comment type="caution">
    <text evidence="2">The sequence shown here is derived from an EMBL/GenBank/DDBJ whole genome shotgun (WGS) entry which is preliminary data.</text>
</comment>
<gene>
    <name evidence="2" type="ORF">Syun_007299</name>
</gene>
<dbReference type="Proteomes" id="UP001420932">
    <property type="component" value="Unassembled WGS sequence"/>
</dbReference>
<sequence>MMMVNTVKLKEEFDYESLCRKLEQQVDYLTAEIERQNKQREDDKEKMERKINECQNSFIEAERNLAARSEVFCTKSSII</sequence>
<keyword evidence="1" id="KW-0175">Coiled coil</keyword>
<evidence type="ECO:0000313" key="3">
    <source>
        <dbReference type="Proteomes" id="UP001420932"/>
    </source>
</evidence>
<proteinExistence type="predicted"/>
<protein>
    <submittedName>
        <fullName evidence="2">Uncharacterized protein</fullName>
    </submittedName>
</protein>
<reference evidence="2 3" key="1">
    <citation type="submission" date="2024-01" db="EMBL/GenBank/DDBJ databases">
        <title>Genome assemblies of Stephania.</title>
        <authorList>
            <person name="Yang L."/>
        </authorList>
    </citation>
    <scope>NUCLEOTIDE SEQUENCE [LARGE SCALE GENOMIC DNA]</scope>
    <source>
        <strain evidence="2">YNDBR</strain>
        <tissue evidence="2">Leaf</tissue>
    </source>
</reference>
<evidence type="ECO:0000256" key="1">
    <source>
        <dbReference type="SAM" id="Coils"/>
    </source>
</evidence>
<feature type="coiled-coil region" evidence="1">
    <location>
        <begin position="19"/>
        <end position="64"/>
    </location>
</feature>
<name>A0AAP0PYJ9_9MAGN</name>
<organism evidence="2 3">
    <name type="scientific">Stephania yunnanensis</name>
    <dbReference type="NCBI Taxonomy" id="152371"/>
    <lineage>
        <taxon>Eukaryota</taxon>
        <taxon>Viridiplantae</taxon>
        <taxon>Streptophyta</taxon>
        <taxon>Embryophyta</taxon>
        <taxon>Tracheophyta</taxon>
        <taxon>Spermatophyta</taxon>
        <taxon>Magnoliopsida</taxon>
        <taxon>Ranunculales</taxon>
        <taxon>Menispermaceae</taxon>
        <taxon>Menispermoideae</taxon>
        <taxon>Cissampelideae</taxon>
        <taxon>Stephania</taxon>
    </lineage>
</organism>
<dbReference type="AlphaFoldDB" id="A0AAP0PYJ9"/>
<evidence type="ECO:0000313" key="2">
    <source>
        <dbReference type="EMBL" id="KAK9160958.1"/>
    </source>
</evidence>